<dbReference type="AlphaFoldDB" id="A0A8J5IE56"/>
<comment type="caution">
    <text evidence="2">The sequence shown here is derived from an EMBL/GenBank/DDBJ whole genome shotgun (WGS) entry which is preliminary data.</text>
</comment>
<gene>
    <name evidence="2" type="ORF">JG688_00016466</name>
</gene>
<dbReference type="PANTHER" id="PTHR31569:SF4">
    <property type="entry name" value="SWIM-TYPE DOMAIN-CONTAINING PROTEIN"/>
    <property type="match status" value="1"/>
</dbReference>
<feature type="domain" description="ZSWIM1/3 RNaseH-like" evidence="1">
    <location>
        <begin position="1"/>
        <end position="73"/>
    </location>
</feature>
<dbReference type="EMBL" id="JAENGY010002063">
    <property type="protein sequence ID" value="KAG6945627.1"/>
    <property type="molecule type" value="Genomic_DNA"/>
</dbReference>
<dbReference type="InterPro" id="IPR052579">
    <property type="entry name" value="Zinc_finger_SWIM"/>
</dbReference>
<sequence>MLEYTHNMNSSRYKLFSVMVEDVFGHGQYVQHAVVENESHERMLDAIKVFKRNNPDWDLIRMLMIDKYFGEISEDMQKTNQFGVRITSIGTFTELDMQAMREWHYTMEKLEASADAVLWL</sequence>
<keyword evidence="3" id="KW-1185">Reference proteome</keyword>
<dbReference type="Proteomes" id="UP000709295">
    <property type="component" value="Unassembled WGS sequence"/>
</dbReference>
<dbReference type="Pfam" id="PF21056">
    <property type="entry name" value="ZSWIM1-3_RNaseH-like"/>
    <property type="match status" value="1"/>
</dbReference>
<protein>
    <recommendedName>
        <fullName evidence="1">ZSWIM1/3 RNaseH-like domain-containing protein</fullName>
    </recommendedName>
</protein>
<organism evidence="2 3">
    <name type="scientific">Phytophthora aleatoria</name>
    <dbReference type="NCBI Taxonomy" id="2496075"/>
    <lineage>
        <taxon>Eukaryota</taxon>
        <taxon>Sar</taxon>
        <taxon>Stramenopiles</taxon>
        <taxon>Oomycota</taxon>
        <taxon>Peronosporomycetes</taxon>
        <taxon>Peronosporales</taxon>
        <taxon>Peronosporaceae</taxon>
        <taxon>Phytophthora</taxon>
    </lineage>
</organism>
<accession>A0A8J5IE56</accession>
<name>A0A8J5IE56_9STRA</name>
<evidence type="ECO:0000259" key="1">
    <source>
        <dbReference type="Pfam" id="PF21056"/>
    </source>
</evidence>
<proteinExistence type="predicted"/>
<reference evidence="2" key="1">
    <citation type="submission" date="2021-01" db="EMBL/GenBank/DDBJ databases">
        <title>Phytophthora aleatoria, a newly-described species from Pinus radiata is distinct from Phytophthora cactorum isolates based on comparative genomics.</title>
        <authorList>
            <person name="Mcdougal R."/>
            <person name="Panda P."/>
            <person name="Williams N."/>
            <person name="Studholme D.J."/>
        </authorList>
    </citation>
    <scope>NUCLEOTIDE SEQUENCE</scope>
    <source>
        <strain evidence="2">NZFS 4037</strain>
    </source>
</reference>
<evidence type="ECO:0000313" key="3">
    <source>
        <dbReference type="Proteomes" id="UP000709295"/>
    </source>
</evidence>
<evidence type="ECO:0000313" key="2">
    <source>
        <dbReference type="EMBL" id="KAG6945627.1"/>
    </source>
</evidence>
<dbReference type="PANTHER" id="PTHR31569">
    <property type="entry name" value="SWIM-TYPE DOMAIN-CONTAINING PROTEIN"/>
    <property type="match status" value="1"/>
</dbReference>
<dbReference type="InterPro" id="IPR048324">
    <property type="entry name" value="ZSWIM1-3_RNaseH-like"/>
</dbReference>